<sequence length="18" mass="1981">MTVRRDKVNSVITNTGCS</sequence>
<protein>
    <submittedName>
        <fullName evidence="1">Uncharacterized protein</fullName>
    </submittedName>
</protein>
<name>A0A0A9HFY6_ARUDO</name>
<reference evidence="1" key="2">
    <citation type="journal article" date="2015" name="Data Brief">
        <title>Shoot transcriptome of the giant reed, Arundo donax.</title>
        <authorList>
            <person name="Barrero R.A."/>
            <person name="Guerrero F.D."/>
            <person name="Moolhuijzen P."/>
            <person name="Goolsby J.A."/>
            <person name="Tidwell J."/>
            <person name="Bellgard S.E."/>
            <person name="Bellgard M.I."/>
        </authorList>
    </citation>
    <scope>NUCLEOTIDE SEQUENCE</scope>
    <source>
        <tissue evidence="1">Shoot tissue taken approximately 20 cm above the soil surface</tissue>
    </source>
</reference>
<organism evidence="1">
    <name type="scientific">Arundo donax</name>
    <name type="common">Giant reed</name>
    <name type="synonym">Donax arundinaceus</name>
    <dbReference type="NCBI Taxonomy" id="35708"/>
    <lineage>
        <taxon>Eukaryota</taxon>
        <taxon>Viridiplantae</taxon>
        <taxon>Streptophyta</taxon>
        <taxon>Embryophyta</taxon>
        <taxon>Tracheophyta</taxon>
        <taxon>Spermatophyta</taxon>
        <taxon>Magnoliopsida</taxon>
        <taxon>Liliopsida</taxon>
        <taxon>Poales</taxon>
        <taxon>Poaceae</taxon>
        <taxon>PACMAD clade</taxon>
        <taxon>Arundinoideae</taxon>
        <taxon>Arundineae</taxon>
        <taxon>Arundo</taxon>
    </lineage>
</organism>
<dbReference type="EMBL" id="GBRH01166058">
    <property type="protein sequence ID" value="JAE31838.1"/>
    <property type="molecule type" value="Transcribed_RNA"/>
</dbReference>
<evidence type="ECO:0000313" key="1">
    <source>
        <dbReference type="EMBL" id="JAE31838.1"/>
    </source>
</evidence>
<dbReference type="EMBL" id="GBRH01181970">
    <property type="protein sequence ID" value="JAE15926.1"/>
    <property type="molecule type" value="Transcribed_RNA"/>
</dbReference>
<reference evidence="1" key="1">
    <citation type="submission" date="2014-09" db="EMBL/GenBank/DDBJ databases">
        <authorList>
            <person name="Magalhaes I.L.F."/>
            <person name="Oliveira U."/>
            <person name="Santos F.R."/>
            <person name="Vidigal T.H.D.A."/>
            <person name="Brescovit A.D."/>
            <person name="Santos A.J."/>
        </authorList>
    </citation>
    <scope>NUCLEOTIDE SEQUENCE</scope>
    <source>
        <tissue evidence="1">Shoot tissue taken approximately 20 cm above the soil surface</tissue>
    </source>
</reference>
<accession>A0A0A9HFY6</accession>
<proteinExistence type="predicted"/>
<dbReference type="AlphaFoldDB" id="A0A0A9HFY6"/>